<dbReference type="RefSeq" id="WP_241275087.1">
    <property type="nucleotide sequence ID" value="NZ_JAKZGS010000008.1"/>
</dbReference>
<protein>
    <submittedName>
        <fullName evidence="2">DUF4372 domain-containing protein</fullName>
    </submittedName>
</protein>
<comment type="caution">
    <text evidence="2">The sequence shown here is derived from an EMBL/GenBank/DDBJ whole genome shotgun (WGS) entry which is preliminary data.</text>
</comment>
<organism evidence="2 3">
    <name type="scientific">Belliella calami</name>
    <dbReference type="NCBI Taxonomy" id="2923436"/>
    <lineage>
        <taxon>Bacteria</taxon>
        <taxon>Pseudomonadati</taxon>
        <taxon>Bacteroidota</taxon>
        <taxon>Cytophagia</taxon>
        <taxon>Cytophagales</taxon>
        <taxon>Cyclobacteriaceae</taxon>
        <taxon>Belliella</taxon>
    </lineage>
</organism>
<keyword evidence="3" id="KW-1185">Reference proteome</keyword>
<evidence type="ECO:0000313" key="3">
    <source>
        <dbReference type="Proteomes" id="UP001165488"/>
    </source>
</evidence>
<reference evidence="2" key="1">
    <citation type="submission" date="2022-03" db="EMBL/GenBank/DDBJ databases">
        <title>De novo assembled genomes of Belliella spp. (Cyclobacteriaceae) strains.</title>
        <authorList>
            <person name="Szabo A."/>
            <person name="Korponai K."/>
            <person name="Felfoldi T."/>
        </authorList>
    </citation>
    <scope>NUCLEOTIDE SEQUENCE</scope>
    <source>
        <strain evidence="2">DSM 107340</strain>
    </source>
</reference>
<name>A0ABS9UPM3_9BACT</name>
<gene>
    <name evidence="2" type="ORF">MM236_11270</name>
</gene>
<feature type="domain" description="DUF4372" evidence="1">
    <location>
        <begin position="16"/>
        <end position="82"/>
    </location>
</feature>
<accession>A0ABS9UPM3</accession>
<evidence type="ECO:0000259" key="1">
    <source>
        <dbReference type="Pfam" id="PF14294"/>
    </source>
</evidence>
<dbReference type="Proteomes" id="UP001165488">
    <property type="component" value="Unassembled WGS sequence"/>
</dbReference>
<sequence>MQVLNKLLFEHQIIPLLLSLILKELFTFIVKQECADRYYKKLKKDDHFICMFYNVMTKNSSLRKVFKNIGVIITKLIPFGMKLLPARSPLSDANRKRIYRLFEQLYKELYSYYKTSLVGNWLDISGEVDPNRVDVFDSILK</sequence>
<dbReference type="InterPro" id="IPR025399">
    <property type="entry name" value="DUF4372"/>
</dbReference>
<dbReference type="Pfam" id="PF14294">
    <property type="entry name" value="DUF4372"/>
    <property type="match status" value="1"/>
</dbReference>
<evidence type="ECO:0000313" key="2">
    <source>
        <dbReference type="EMBL" id="MCH7398576.1"/>
    </source>
</evidence>
<proteinExistence type="predicted"/>
<dbReference type="EMBL" id="JAKZGS010000008">
    <property type="protein sequence ID" value="MCH7398576.1"/>
    <property type="molecule type" value="Genomic_DNA"/>
</dbReference>